<keyword evidence="3" id="KW-1185">Reference proteome</keyword>
<name>A0A6H5G8V0_9HEMI</name>
<accession>A0A6H5G8V0</accession>
<evidence type="ECO:0000313" key="2">
    <source>
        <dbReference type="EMBL" id="CAA9999002.1"/>
    </source>
</evidence>
<gene>
    <name evidence="2" type="ORF">NTEN_LOCUS5285</name>
</gene>
<dbReference type="AlphaFoldDB" id="A0A6H5G8V0"/>
<sequence length="246" mass="28413">MGTWLGKPNEMYHIQRRQLDQTHQWIFLPPPPAIRSLLDWKNRQDHDGHASRTRLCTLSSDVESRGQMAMRSRPWSRRAPDGAFLVRVLARPLNTRCGPSIRGVPSKRKYHRHPPTVTSNHRINRNKPHIPTRRIKQRSHIEHYVSHMAVDRHASYVFCVIYQPLWPSVGLGLIRNFTASSFSSFSAQHASKERAHEGLHSGHYTPAIRVQVFPNMSGNSKAGVRSLKGTDERTGWRWLPRFQDSQ</sequence>
<proteinExistence type="predicted"/>
<reference evidence="2 3" key="1">
    <citation type="submission" date="2020-02" db="EMBL/GenBank/DDBJ databases">
        <authorList>
            <person name="Ferguson B K."/>
        </authorList>
    </citation>
    <scope>NUCLEOTIDE SEQUENCE [LARGE SCALE GENOMIC DNA]</scope>
</reference>
<organism evidence="2 3">
    <name type="scientific">Nesidiocoris tenuis</name>
    <dbReference type="NCBI Taxonomy" id="355587"/>
    <lineage>
        <taxon>Eukaryota</taxon>
        <taxon>Metazoa</taxon>
        <taxon>Ecdysozoa</taxon>
        <taxon>Arthropoda</taxon>
        <taxon>Hexapoda</taxon>
        <taxon>Insecta</taxon>
        <taxon>Pterygota</taxon>
        <taxon>Neoptera</taxon>
        <taxon>Paraneoptera</taxon>
        <taxon>Hemiptera</taxon>
        <taxon>Heteroptera</taxon>
        <taxon>Panheteroptera</taxon>
        <taxon>Cimicomorpha</taxon>
        <taxon>Miridae</taxon>
        <taxon>Dicyphina</taxon>
        <taxon>Nesidiocoris</taxon>
    </lineage>
</organism>
<protein>
    <submittedName>
        <fullName evidence="2">Uncharacterized protein</fullName>
    </submittedName>
</protein>
<feature type="compositionally biased region" description="Basic residues" evidence="1">
    <location>
        <begin position="105"/>
        <end position="114"/>
    </location>
</feature>
<dbReference type="EMBL" id="CADCXU010008010">
    <property type="protein sequence ID" value="CAA9999002.1"/>
    <property type="molecule type" value="Genomic_DNA"/>
</dbReference>
<evidence type="ECO:0000256" key="1">
    <source>
        <dbReference type="SAM" id="MobiDB-lite"/>
    </source>
</evidence>
<feature type="region of interest" description="Disordered" evidence="1">
    <location>
        <begin position="100"/>
        <end position="126"/>
    </location>
</feature>
<evidence type="ECO:0000313" key="3">
    <source>
        <dbReference type="Proteomes" id="UP000479000"/>
    </source>
</evidence>
<feature type="non-terminal residue" evidence="2">
    <location>
        <position position="246"/>
    </location>
</feature>
<dbReference type="Proteomes" id="UP000479000">
    <property type="component" value="Unassembled WGS sequence"/>
</dbReference>